<sequence length="400" mass="43838">MSSPAPSDTPKLANTAAALPPSPPLSAHADEPSPPVARILDALRAQHGGSSPPGSAPWTSFPLSHAHHRELVQRIRSDKRLAGFFNDKVRHDYDAPAERFVLRMPSALHDFFCSSVGDRIKAQLARVADSHPELRPVVERVRSGGSTTLQLDVDDDDDVRTTRSPDFQLHHDDARWPSLVIEISYSQKRKALPKLAYDYLRGSLGNIQAVVGLDVEYAPPGDKSRPGSQQAAVLVWRESAVVEEGETGSPVECSDVALVHEELFRDSQGDPASGALQLSLSDFAPRQVLEDLADPTAKDLPITVSYADLCTDLAAAEKALKRVQTDTGYVMNTGRRWRKRKATPPEELSDGTERKYRRLEEGDKDKAAAQDADFSGAERPVLPVRRRSARLSARSEHEGT</sequence>
<evidence type="ECO:0000313" key="2">
    <source>
        <dbReference type="EMBL" id="KAH7018731.1"/>
    </source>
</evidence>
<accession>A0ABQ8FRY8</accession>
<name>A0ABQ8FRY8_9PEZI</name>
<feature type="region of interest" description="Disordered" evidence="1">
    <location>
        <begin position="335"/>
        <end position="400"/>
    </location>
</feature>
<feature type="compositionally biased region" description="Polar residues" evidence="1">
    <location>
        <begin position="48"/>
        <end position="58"/>
    </location>
</feature>
<keyword evidence="3" id="KW-1185">Reference proteome</keyword>
<protein>
    <submittedName>
        <fullName evidence="2">Uncharacterized protein</fullName>
    </submittedName>
</protein>
<evidence type="ECO:0000256" key="1">
    <source>
        <dbReference type="SAM" id="MobiDB-lite"/>
    </source>
</evidence>
<evidence type="ECO:0000313" key="3">
    <source>
        <dbReference type="Proteomes" id="UP000774617"/>
    </source>
</evidence>
<proteinExistence type="predicted"/>
<feature type="compositionally biased region" description="Low complexity" evidence="1">
    <location>
        <begin position="369"/>
        <end position="383"/>
    </location>
</feature>
<dbReference type="Proteomes" id="UP000774617">
    <property type="component" value="Unassembled WGS sequence"/>
</dbReference>
<organism evidence="2 3">
    <name type="scientific">Macrophomina phaseolina</name>
    <dbReference type="NCBI Taxonomy" id="35725"/>
    <lineage>
        <taxon>Eukaryota</taxon>
        <taxon>Fungi</taxon>
        <taxon>Dikarya</taxon>
        <taxon>Ascomycota</taxon>
        <taxon>Pezizomycotina</taxon>
        <taxon>Dothideomycetes</taxon>
        <taxon>Dothideomycetes incertae sedis</taxon>
        <taxon>Botryosphaeriales</taxon>
        <taxon>Botryosphaeriaceae</taxon>
        <taxon>Macrophomina</taxon>
    </lineage>
</organism>
<feature type="compositionally biased region" description="Basic and acidic residues" evidence="1">
    <location>
        <begin position="351"/>
        <end position="368"/>
    </location>
</feature>
<reference evidence="2 3" key="1">
    <citation type="journal article" date="2021" name="Nat. Commun.">
        <title>Genetic determinants of endophytism in the Arabidopsis root mycobiome.</title>
        <authorList>
            <person name="Mesny F."/>
            <person name="Miyauchi S."/>
            <person name="Thiergart T."/>
            <person name="Pickel B."/>
            <person name="Atanasova L."/>
            <person name="Karlsson M."/>
            <person name="Huettel B."/>
            <person name="Barry K.W."/>
            <person name="Haridas S."/>
            <person name="Chen C."/>
            <person name="Bauer D."/>
            <person name="Andreopoulos W."/>
            <person name="Pangilinan J."/>
            <person name="LaButti K."/>
            <person name="Riley R."/>
            <person name="Lipzen A."/>
            <person name="Clum A."/>
            <person name="Drula E."/>
            <person name="Henrissat B."/>
            <person name="Kohler A."/>
            <person name="Grigoriev I.V."/>
            <person name="Martin F.M."/>
            <person name="Hacquard S."/>
        </authorList>
    </citation>
    <scope>NUCLEOTIDE SEQUENCE [LARGE SCALE GENOMIC DNA]</scope>
    <source>
        <strain evidence="2 3">MPI-SDFR-AT-0080</strain>
    </source>
</reference>
<feature type="region of interest" description="Disordered" evidence="1">
    <location>
        <begin position="1"/>
        <end position="58"/>
    </location>
</feature>
<dbReference type="EMBL" id="JAGTJR010000069">
    <property type="protein sequence ID" value="KAH7018731.1"/>
    <property type="molecule type" value="Genomic_DNA"/>
</dbReference>
<comment type="caution">
    <text evidence="2">The sequence shown here is derived from an EMBL/GenBank/DDBJ whole genome shotgun (WGS) entry which is preliminary data.</text>
</comment>
<gene>
    <name evidence="2" type="ORF">B0J12DRAFT_396365</name>
</gene>